<keyword evidence="2" id="KW-1185">Reference proteome</keyword>
<sequence>MIFSNITYARKNNSFQMSKAFFFLVAIASGISQTGATCHDNEIGDLMEGQVLDHPTRPCQRYICQNDTLITVNSGCVFNGTCYRIDSEWQSGCQTYKCDVKFKNNTVWYISEVKTPQCTDINGNCHGSGDTFAFNCTGIPCDCTCATDTNPVRYRCQVPNVK</sequence>
<organism evidence="1 2">
    <name type="scientific">Mytilus galloprovincialis</name>
    <name type="common">Mediterranean mussel</name>
    <dbReference type="NCBI Taxonomy" id="29158"/>
    <lineage>
        <taxon>Eukaryota</taxon>
        <taxon>Metazoa</taxon>
        <taxon>Spiralia</taxon>
        <taxon>Lophotrochozoa</taxon>
        <taxon>Mollusca</taxon>
        <taxon>Bivalvia</taxon>
        <taxon>Autobranchia</taxon>
        <taxon>Pteriomorphia</taxon>
        <taxon>Mytilida</taxon>
        <taxon>Mytiloidea</taxon>
        <taxon>Mytilidae</taxon>
        <taxon>Mytilinae</taxon>
        <taxon>Mytilus</taxon>
    </lineage>
</organism>
<reference evidence="1" key="1">
    <citation type="submission" date="2018-11" db="EMBL/GenBank/DDBJ databases">
        <authorList>
            <person name="Alioto T."/>
            <person name="Alioto T."/>
        </authorList>
    </citation>
    <scope>NUCLEOTIDE SEQUENCE</scope>
</reference>
<gene>
    <name evidence="1" type="ORF">MGAL_10B037215</name>
</gene>
<evidence type="ECO:0000313" key="2">
    <source>
        <dbReference type="Proteomes" id="UP000596742"/>
    </source>
</evidence>
<dbReference type="Proteomes" id="UP000596742">
    <property type="component" value="Unassembled WGS sequence"/>
</dbReference>
<name>A0A8B6HJI7_MYTGA</name>
<evidence type="ECO:0000313" key="1">
    <source>
        <dbReference type="EMBL" id="VDI79950.1"/>
    </source>
</evidence>
<dbReference type="EMBL" id="UYJE01010124">
    <property type="protein sequence ID" value="VDI79950.1"/>
    <property type="molecule type" value="Genomic_DNA"/>
</dbReference>
<protein>
    <submittedName>
        <fullName evidence="1">Uncharacterized protein</fullName>
    </submittedName>
</protein>
<accession>A0A8B6HJI7</accession>
<dbReference type="AlphaFoldDB" id="A0A8B6HJI7"/>
<proteinExistence type="predicted"/>
<comment type="caution">
    <text evidence="1">The sequence shown here is derived from an EMBL/GenBank/DDBJ whole genome shotgun (WGS) entry which is preliminary data.</text>
</comment>
<dbReference type="OrthoDB" id="6038839at2759"/>